<comment type="caution">
    <text evidence="1">The sequence shown here is derived from an EMBL/GenBank/DDBJ whole genome shotgun (WGS) entry which is preliminary data.</text>
</comment>
<evidence type="ECO:0000313" key="2">
    <source>
        <dbReference type="Proteomes" id="UP001163321"/>
    </source>
</evidence>
<name>A0ACC0WHU7_9STRA</name>
<protein>
    <submittedName>
        <fullName evidence="1">Uncharacterized protein</fullName>
    </submittedName>
</protein>
<accession>A0ACC0WHU7</accession>
<organism evidence="1 2">
    <name type="scientific">Peronosclerospora sorghi</name>
    <dbReference type="NCBI Taxonomy" id="230839"/>
    <lineage>
        <taxon>Eukaryota</taxon>
        <taxon>Sar</taxon>
        <taxon>Stramenopiles</taxon>
        <taxon>Oomycota</taxon>
        <taxon>Peronosporomycetes</taxon>
        <taxon>Peronosporales</taxon>
        <taxon>Peronosporaceae</taxon>
        <taxon>Peronosclerospora</taxon>
    </lineage>
</organism>
<evidence type="ECO:0000313" key="1">
    <source>
        <dbReference type="EMBL" id="KAI9918430.1"/>
    </source>
</evidence>
<reference evidence="1 2" key="1">
    <citation type="journal article" date="2022" name="bioRxiv">
        <title>The genome of the oomycete Peronosclerospora sorghi, a cosmopolitan pathogen of maize and sorghum, is inflated with dispersed pseudogenes.</title>
        <authorList>
            <person name="Fletcher K."/>
            <person name="Martin F."/>
            <person name="Isakeit T."/>
            <person name="Cavanaugh K."/>
            <person name="Magill C."/>
            <person name="Michelmore R."/>
        </authorList>
    </citation>
    <scope>NUCLEOTIDE SEQUENCE [LARGE SCALE GENOMIC DNA]</scope>
    <source>
        <strain evidence="1">P6</strain>
    </source>
</reference>
<gene>
    <name evidence="1" type="ORF">PsorP6_011760</name>
</gene>
<sequence>MQPQYRNVHGVSMDTLDLLTSSTLLCPIGCERKIVRNVLAFAMETRVHVLAAIDTRETLVNVYQDVRQRLVEIMCSCQAPDQVLVLVLGSWDLDVTIKTEPTLTILTGKGSTITIGTKEYPFFQFAVNASSCEVTLGLFIK</sequence>
<keyword evidence="2" id="KW-1185">Reference proteome</keyword>
<dbReference type="Proteomes" id="UP001163321">
    <property type="component" value="Chromosome 12"/>
</dbReference>
<dbReference type="EMBL" id="CM047591">
    <property type="protein sequence ID" value="KAI9918430.1"/>
    <property type="molecule type" value="Genomic_DNA"/>
</dbReference>
<proteinExistence type="predicted"/>